<protein>
    <recommendedName>
        <fullName evidence="4">Lipoprotein</fullName>
    </recommendedName>
</protein>
<name>A0ABX8LEM9_9BACT</name>
<sequence>MRNAVRLIIFAAIAAAIAACNGKPTDQPAGKVQAEQKGTKDQGAARARATSFLTALQAGDKVKMYQAANLTAEQVASSRDKLIHIKQTKMTDAQRAACEHVLKISGDVDFYAAKLRKLVTPTATVRITQTAGANGGAPHLVHTVTVTYSKKDDAVQDKTGKTVKELKLPLQQFDYPVDAGEVHEFAFASQDFEKMANKEFEVVSYF</sequence>
<dbReference type="PROSITE" id="PS51257">
    <property type="entry name" value="PROKAR_LIPOPROTEIN"/>
    <property type="match status" value="1"/>
</dbReference>
<keyword evidence="1" id="KW-0732">Signal</keyword>
<feature type="chain" id="PRO_5047270835" description="Lipoprotein" evidence="1">
    <location>
        <begin position="19"/>
        <end position="206"/>
    </location>
</feature>
<evidence type="ECO:0000313" key="2">
    <source>
        <dbReference type="EMBL" id="QXE89157.1"/>
    </source>
</evidence>
<reference evidence="2 3" key="1">
    <citation type="submission" date="2021-06" db="EMBL/GenBank/DDBJ databases">
        <title>Gemonas diversity in paddy soil.</title>
        <authorList>
            <person name="Liu G."/>
        </authorList>
    </citation>
    <scope>NUCLEOTIDE SEQUENCE [LARGE SCALE GENOMIC DNA]</scope>
    <source>
        <strain evidence="2 3">RG2</strain>
    </source>
</reference>
<proteinExistence type="predicted"/>
<gene>
    <name evidence="2" type="ORF">KP001_11835</name>
</gene>
<evidence type="ECO:0008006" key="4">
    <source>
        <dbReference type="Google" id="ProtNLM"/>
    </source>
</evidence>
<keyword evidence="3" id="KW-1185">Reference proteome</keyword>
<evidence type="ECO:0000256" key="1">
    <source>
        <dbReference type="SAM" id="SignalP"/>
    </source>
</evidence>
<organism evidence="2 3">
    <name type="scientific">Geomonas subterranea</name>
    <dbReference type="NCBI Taxonomy" id="2847989"/>
    <lineage>
        <taxon>Bacteria</taxon>
        <taxon>Pseudomonadati</taxon>
        <taxon>Thermodesulfobacteriota</taxon>
        <taxon>Desulfuromonadia</taxon>
        <taxon>Geobacterales</taxon>
        <taxon>Geobacteraceae</taxon>
        <taxon>Geomonas</taxon>
    </lineage>
</organism>
<dbReference type="RefSeq" id="WP_217285850.1">
    <property type="nucleotide sequence ID" value="NZ_CP077683.1"/>
</dbReference>
<evidence type="ECO:0000313" key="3">
    <source>
        <dbReference type="Proteomes" id="UP000683559"/>
    </source>
</evidence>
<accession>A0ABX8LEM9</accession>
<dbReference type="EMBL" id="CP077683">
    <property type="protein sequence ID" value="QXE89157.1"/>
    <property type="molecule type" value="Genomic_DNA"/>
</dbReference>
<dbReference type="Proteomes" id="UP000683559">
    <property type="component" value="Chromosome"/>
</dbReference>
<feature type="signal peptide" evidence="1">
    <location>
        <begin position="1"/>
        <end position="18"/>
    </location>
</feature>